<feature type="region of interest" description="Disordered" evidence="1">
    <location>
        <begin position="219"/>
        <end position="277"/>
    </location>
</feature>
<evidence type="ECO:0000313" key="2">
    <source>
        <dbReference type="EMBL" id="KRX92271.1"/>
    </source>
</evidence>
<protein>
    <submittedName>
        <fullName evidence="2">Cyclin-dependent kinase inhibitor 1</fullName>
    </submittedName>
</protein>
<proteinExistence type="predicted"/>
<evidence type="ECO:0000313" key="3">
    <source>
        <dbReference type="Proteomes" id="UP000054815"/>
    </source>
</evidence>
<dbReference type="InterPro" id="IPR044898">
    <property type="entry name" value="CDI_dom_sf"/>
</dbReference>
<evidence type="ECO:0000256" key="1">
    <source>
        <dbReference type="SAM" id="MobiDB-lite"/>
    </source>
</evidence>
<gene>
    <name evidence="2" type="primary">cki-1</name>
    <name evidence="2" type="ORF">T4E_3385</name>
</gene>
<dbReference type="Proteomes" id="UP000054815">
    <property type="component" value="Unassembled WGS sequence"/>
</dbReference>
<organism evidence="2 3">
    <name type="scientific">Trichinella pseudospiralis</name>
    <name type="common">Parasitic roundworm</name>
    <dbReference type="NCBI Taxonomy" id="6337"/>
    <lineage>
        <taxon>Eukaryota</taxon>
        <taxon>Metazoa</taxon>
        <taxon>Ecdysozoa</taxon>
        <taxon>Nematoda</taxon>
        <taxon>Enoplea</taxon>
        <taxon>Dorylaimia</taxon>
        <taxon>Trichinellida</taxon>
        <taxon>Trichinellidae</taxon>
        <taxon>Trichinella</taxon>
    </lineage>
</organism>
<accession>A0A0V0XW85</accession>
<dbReference type="STRING" id="6337.A0A0V0XW85"/>
<dbReference type="EMBL" id="JYDU01000116">
    <property type="protein sequence ID" value="KRX92271.1"/>
    <property type="molecule type" value="Genomic_DNA"/>
</dbReference>
<name>A0A0V0XW85_TRIPS</name>
<reference evidence="2 3" key="1">
    <citation type="submission" date="2015-01" db="EMBL/GenBank/DDBJ databases">
        <title>Evolution of Trichinella species and genotypes.</title>
        <authorList>
            <person name="Korhonen P.K."/>
            <person name="Edoardo P."/>
            <person name="Giuseppe L.R."/>
            <person name="Gasser R.B."/>
        </authorList>
    </citation>
    <scope>NUCLEOTIDE SEQUENCE [LARGE SCALE GENOMIC DNA]</scope>
    <source>
        <strain evidence="2">ISS141</strain>
    </source>
</reference>
<comment type="caution">
    <text evidence="2">The sequence shown here is derived from an EMBL/GenBank/DDBJ whole genome shotgun (WGS) entry which is preliminary data.</text>
</comment>
<dbReference type="AlphaFoldDB" id="A0A0V0XW85"/>
<dbReference type="Gene3D" id="4.10.365.10">
    <property type="entry name" value="p27"/>
    <property type="match status" value="1"/>
</dbReference>
<feature type="compositionally biased region" description="Polar residues" evidence="1">
    <location>
        <begin position="219"/>
        <end position="234"/>
    </location>
</feature>
<dbReference type="PANTHER" id="PTHR10265:SF45">
    <property type="entry name" value="DACAPO"/>
    <property type="match status" value="1"/>
</dbReference>
<sequence length="277" mass="31662">MLLNKDFYFTTAAKAVVIAECIEDRWRRQLGIEPRVLIDQSELAQGTPSPTATDDGSVAAFCQLRYPHMSFQSIPVLPTGLKPVSARRCLFPSTTTAEQRFAWTRELENKFLEQDRQKSILWGFDFQYDRPLEDDDNMYGWEMVPENQVPSFYRSQVAADRRGRQLETDFRRSGTTSRLLQSKYAELGIERASALPRNPKSYCAAFKAFALKSRRESTSTDGDVQAGSTQSHINNFFPVSKLADSETDKKPYRGQQQQEEQEQSDNRSDSDEQQNVA</sequence>
<dbReference type="PANTHER" id="PTHR10265">
    <property type="entry name" value="CYCLIN-DEPENDENT KINASE INHIBITOR 1"/>
    <property type="match status" value="1"/>
</dbReference>